<keyword evidence="10" id="KW-0808">Transferase</keyword>
<dbReference type="SMART" id="SM00642">
    <property type="entry name" value="Aamy"/>
    <property type="match status" value="1"/>
</dbReference>
<name>A0A5C6S505_9BACT</name>
<dbReference type="SUPFAM" id="SSF51011">
    <property type="entry name" value="Glycosyl hydrolase domain"/>
    <property type="match status" value="1"/>
</dbReference>
<evidence type="ECO:0000256" key="6">
    <source>
        <dbReference type="ARBA" id="ARBA00023235"/>
    </source>
</evidence>
<dbReference type="PANTHER" id="PTHR10357:SF219">
    <property type="entry name" value="MALTOSE ALPHA-D-GLUCOSYLTRANSFERASE"/>
    <property type="match status" value="1"/>
</dbReference>
<dbReference type="GO" id="GO:0047471">
    <property type="term" value="F:maltose alpha-D-glucosyltransferase activity"/>
    <property type="evidence" value="ECO:0007669"/>
    <property type="project" value="UniProtKB-EC"/>
</dbReference>
<organism evidence="10 11">
    <name type="scientific">Phaeodactylibacter luteus</name>
    <dbReference type="NCBI Taxonomy" id="1564516"/>
    <lineage>
        <taxon>Bacteria</taxon>
        <taxon>Pseudomonadati</taxon>
        <taxon>Bacteroidota</taxon>
        <taxon>Saprospiria</taxon>
        <taxon>Saprospirales</taxon>
        <taxon>Haliscomenobacteraceae</taxon>
        <taxon>Phaeodactylibacter</taxon>
    </lineage>
</organism>
<dbReference type="Pfam" id="PF00128">
    <property type="entry name" value="Alpha-amylase"/>
    <property type="match status" value="2"/>
</dbReference>
<keyword evidence="5" id="KW-0106">Calcium</keyword>
<evidence type="ECO:0000256" key="7">
    <source>
        <dbReference type="ARBA" id="ARBA00031378"/>
    </source>
</evidence>
<protein>
    <recommendedName>
        <fullName evidence="3">maltose alpha-D-glucosyltransferase</fullName>
        <ecNumber evidence="3">5.4.99.16</ecNumber>
    </recommendedName>
    <alternativeName>
        <fullName evidence="7">Maltose alpha-D-glucosyltransferase</fullName>
    </alternativeName>
</protein>
<evidence type="ECO:0000256" key="5">
    <source>
        <dbReference type="ARBA" id="ARBA00022837"/>
    </source>
</evidence>
<dbReference type="GO" id="GO:0005975">
    <property type="term" value="P:carbohydrate metabolic process"/>
    <property type="evidence" value="ECO:0007669"/>
    <property type="project" value="InterPro"/>
</dbReference>
<evidence type="ECO:0000256" key="1">
    <source>
        <dbReference type="ARBA" id="ARBA00001595"/>
    </source>
</evidence>
<dbReference type="EMBL" id="VOOR01000002">
    <property type="protein sequence ID" value="TXB69503.1"/>
    <property type="molecule type" value="Genomic_DNA"/>
</dbReference>
<dbReference type="InterPro" id="IPR013780">
    <property type="entry name" value="Glyco_hydro_b"/>
</dbReference>
<dbReference type="Pfam" id="PF16657">
    <property type="entry name" value="Malt_amylase_C"/>
    <property type="match status" value="1"/>
</dbReference>
<dbReference type="OrthoDB" id="9806009at2"/>
<proteinExistence type="inferred from homology"/>
<keyword evidence="6 10" id="KW-0413">Isomerase</keyword>
<accession>A0A5C6S505</accession>
<evidence type="ECO:0000313" key="10">
    <source>
        <dbReference type="EMBL" id="TXB69503.1"/>
    </source>
</evidence>
<dbReference type="InterPro" id="IPR017853">
    <property type="entry name" value="GH"/>
</dbReference>
<dbReference type="Gene3D" id="2.60.40.1180">
    <property type="entry name" value="Golgi alpha-mannosidase II"/>
    <property type="match status" value="1"/>
</dbReference>
<dbReference type="Gene3D" id="3.90.400.10">
    <property type="entry name" value="Oligo-1,6-glucosidase, Domain 2"/>
    <property type="match status" value="1"/>
</dbReference>
<dbReference type="InterPro" id="IPR012810">
    <property type="entry name" value="TreS/a-amylase_N"/>
</dbReference>
<keyword evidence="4" id="KW-0479">Metal-binding</keyword>
<evidence type="ECO:0000256" key="2">
    <source>
        <dbReference type="ARBA" id="ARBA00005496"/>
    </source>
</evidence>
<feature type="region of interest" description="Disordered" evidence="8">
    <location>
        <begin position="709"/>
        <end position="731"/>
    </location>
</feature>
<keyword evidence="11" id="KW-1185">Reference proteome</keyword>
<dbReference type="RefSeq" id="WP_147165635.1">
    <property type="nucleotide sequence ID" value="NZ_VOOR01000002.1"/>
</dbReference>
<comment type="similarity">
    <text evidence="2">Belongs to the glycosyl hydrolase 13 family. TreS subfamily.</text>
</comment>
<evidence type="ECO:0000259" key="9">
    <source>
        <dbReference type="SMART" id="SM00642"/>
    </source>
</evidence>
<dbReference type="CDD" id="cd11334">
    <property type="entry name" value="AmyAc_TreS"/>
    <property type="match status" value="1"/>
</dbReference>
<evidence type="ECO:0000256" key="4">
    <source>
        <dbReference type="ARBA" id="ARBA00022723"/>
    </source>
</evidence>
<dbReference type="InterPro" id="IPR006047">
    <property type="entry name" value="GH13_cat_dom"/>
</dbReference>
<dbReference type="Gene3D" id="3.20.20.80">
    <property type="entry name" value="Glycosidases"/>
    <property type="match status" value="1"/>
</dbReference>
<feature type="domain" description="Glycosyl hydrolase family 13 catalytic" evidence="9">
    <location>
        <begin position="21"/>
        <end position="415"/>
    </location>
</feature>
<dbReference type="AlphaFoldDB" id="A0A5C6S505"/>
<dbReference type="GO" id="GO:0016740">
    <property type="term" value="F:transferase activity"/>
    <property type="evidence" value="ECO:0007669"/>
    <property type="project" value="UniProtKB-KW"/>
</dbReference>
<dbReference type="SUPFAM" id="SSF56112">
    <property type="entry name" value="Protein kinase-like (PK-like)"/>
    <property type="match status" value="1"/>
</dbReference>
<dbReference type="Proteomes" id="UP000321580">
    <property type="component" value="Unassembled WGS sequence"/>
</dbReference>
<dbReference type="InterPro" id="IPR045857">
    <property type="entry name" value="O16G_dom_2"/>
</dbReference>
<evidence type="ECO:0000313" key="11">
    <source>
        <dbReference type="Proteomes" id="UP000321580"/>
    </source>
</evidence>
<gene>
    <name evidence="10" type="primary">treS</name>
    <name evidence="10" type="ORF">FRY97_01455</name>
</gene>
<comment type="caution">
    <text evidence="10">The sequence shown here is derived from an EMBL/GenBank/DDBJ whole genome shotgun (WGS) entry which is preliminary data.</text>
</comment>
<dbReference type="NCBIfam" id="TIGR02456">
    <property type="entry name" value="treS_nterm"/>
    <property type="match status" value="1"/>
</dbReference>
<dbReference type="FunFam" id="3.20.20.80:FF:000055">
    <property type="entry name" value="Trehalose synthase"/>
    <property type="match status" value="1"/>
</dbReference>
<dbReference type="InterPro" id="IPR032091">
    <property type="entry name" value="Malt_amylase-like_C"/>
</dbReference>
<dbReference type="GO" id="GO:0046872">
    <property type="term" value="F:metal ion binding"/>
    <property type="evidence" value="ECO:0007669"/>
    <property type="project" value="UniProtKB-KW"/>
</dbReference>
<dbReference type="SUPFAM" id="SSF51445">
    <property type="entry name" value="(Trans)glycosidases"/>
    <property type="match status" value="1"/>
</dbReference>
<dbReference type="Gene3D" id="3.90.1200.10">
    <property type="match status" value="1"/>
</dbReference>
<comment type="catalytic activity">
    <reaction evidence="1">
        <text>D-maltose = alpha,alpha-trehalose</text>
        <dbReference type="Rhea" id="RHEA:15145"/>
        <dbReference type="ChEBI" id="CHEBI:16551"/>
        <dbReference type="ChEBI" id="CHEBI:17306"/>
        <dbReference type="EC" id="5.4.99.16"/>
    </reaction>
</comment>
<dbReference type="PANTHER" id="PTHR10357">
    <property type="entry name" value="ALPHA-AMYLASE FAMILY MEMBER"/>
    <property type="match status" value="1"/>
</dbReference>
<dbReference type="EC" id="5.4.99.16" evidence="3"/>
<reference evidence="10 11" key="1">
    <citation type="submission" date="2019-08" db="EMBL/GenBank/DDBJ databases">
        <title>Genome of Phaeodactylibacter luteus.</title>
        <authorList>
            <person name="Bowman J.P."/>
        </authorList>
    </citation>
    <scope>NUCLEOTIDE SEQUENCE [LARGE SCALE GENOMIC DNA]</scope>
    <source>
        <strain evidence="10 11">KCTC 42180</strain>
    </source>
</reference>
<evidence type="ECO:0000256" key="8">
    <source>
        <dbReference type="SAM" id="MobiDB-lite"/>
    </source>
</evidence>
<evidence type="ECO:0000256" key="3">
    <source>
        <dbReference type="ARBA" id="ARBA00012619"/>
    </source>
</evidence>
<dbReference type="InterPro" id="IPR011009">
    <property type="entry name" value="Kinase-like_dom_sf"/>
</dbReference>
<sequence>MPKPQANGKDPLWFKDAIIYELHIKAFQDSNADGIGDFQGLIDRLDYLQDLGVTAIWLLPFYPSPQRDGGYDISDYYNINPDYGTISQFKALLDEAHNRGLKVITELVINHTSDQHPWFQRARKAPPGSPERDYYVWSTTTDRYKDVRIIFQDFERSNWTWDEEAQAYFWHRFYSHQPDLNFDSPEVQQEIFNLIDFWTDMGVDGFRLDAIPYLFERDGTNCENLPETHVFLKKLRAHVEARNPNVMLLAEANMWPEDSASYFGEGDECHMNYHFPIMPRMFMSVKMEDRYPIIDIIEQTPEIPENCQWGIFLRNHDELTLEMVTDEERDYMYRAYNKDAYSKINLGIRHRLAPLLDNNRQKIELMNALLFSLPGTPVLYYGDEIGMGDNVHLGDRDGVRTPMQWNVDRNAGFSHAHPHKLYLPLINDPEYQYSAVNVEVQQNNSSSLLWWMRKAINIRRRYQAFGRGDIQFLSPENAKVLAFTRSWGQEHLLVIANLSRHAQSVDLELPDFEHYHPVEAFGQAAFPPISRGQNRFTIGPYGYYWFELQPEEGQSGAPHEDPPVFEWKPEDWVQLGMSKTGRPVLKQILTEFIQRTHKYRSGGRKLDRVDILRAEALKYEGGRSLLLIIQNQYTEGFPEVYFLPVAMRKGDFRKQPNAPNDNAILCRLQGAEQEGYLLEATESSGFRNYLLRYLLGGSSQLPEGFAFQQNPAEDLSPPEESLPPARPVSTQSNHRALAFGDQYFLKIFRRLEGSINPELEINRIGHEAQLPVPGYLSHLECQADGASPYVLAILEPYVANQGTAWQYFYDSALRFAEEVVQANQPLPKAGDTGHMREKIGDITLLRAKMLGETTGRFHQMLAAHTEPGFEPEPFSLHYQRSLFSAWNSQLRATMQALGRKAGNEHLKAQLGPQKAIIAERLKKIYSHKIDAAKIRVHGDLQLEKVLFTGKSFTIFNFEGERTRSFSELRLRKSPLRDVASLCNSLFYAAGSAFAQQVQPAGLLETAWLPFAETWYAVMQEAFLSSYLPIARAAGLLPDGEEDVAMLLDTFLMERYLYELGYELRSQRGWEEVPAAGLLHLLRQKG</sequence>